<dbReference type="Pfam" id="PF20736">
    <property type="entry name" value="Glyco_hydro127M"/>
    <property type="match status" value="1"/>
</dbReference>
<comment type="caution">
    <text evidence="2">The sequence shown here is derived from an EMBL/GenBank/DDBJ whole genome shotgun (WGS) entry which is preliminary data.</text>
</comment>
<accession>J9FC12</accession>
<name>J9FC12_9ZZZZ</name>
<sequence>MAAQSLMDIMGMMYATDSLGVYVNFYRNSSSHIRTSDFDVVIDQLTEMPHGRRVKLRMGGRIKGQQPLVLRLRMPYWCYGNLPIGQPYVLSGVPDKLPVVYVNGREAFYKMEKGYLVINRKWNRGDEVFFDFPFEPQRLQLRQAPAAETLFTVQYGPLLYGTATGGFAGELLPGKHVTLLEDTNRYGHSLLGATVKQPDGKTKAIKLEPVAVGAACCWFHDATTKTK</sequence>
<dbReference type="InterPro" id="IPR049174">
    <property type="entry name" value="Beta-AFase-like"/>
</dbReference>
<dbReference type="PANTHER" id="PTHR43465">
    <property type="entry name" value="DUF1680 DOMAIN PROTEIN (AFU_ORTHOLOGUE AFUA_1G08910)"/>
    <property type="match status" value="1"/>
</dbReference>
<dbReference type="EMBL" id="AMCI01007546">
    <property type="protein sequence ID" value="EJW92431.1"/>
    <property type="molecule type" value="Genomic_DNA"/>
</dbReference>
<proteinExistence type="predicted"/>
<reference evidence="2" key="1">
    <citation type="journal article" date="2012" name="PLoS ONE">
        <title>Gene sets for utilization of primary and secondary nutrition supplies in the distal gut of endangered iberian lynx.</title>
        <authorList>
            <person name="Alcaide M."/>
            <person name="Messina E."/>
            <person name="Richter M."/>
            <person name="Bargiela R."/>
            <person name="Peplies J."/>
            <person name="Huws S.A."/>
            <person name="Newbold C.J."/>
            <person name="Golyshin P.N."/>
            <person name="Simon M.A."/>
            <person name="Lopez G."/>
            <person name="Yakimov M.M."/>
            <person name="Ferrer M."/>
        </authorList>
    </citation>
    <scope>NUCLEOTIDE SEQUENCE</scope>
</reference>
<protein>
    <submittedName>
        <fullName evidence="2">Protein containing DUF1680</fullName>
    </submittedName>
</protein>
<feature type="domain" description="Non-reducing end beta-L-arabinofuranosidase-like GH127 middle" evidence="1">
    <location>
        <begin position="20"/>
        <end position="133"/>
    </location>
</feature>
<evidence type="ECO:0000313" key="2">
    <source>
        <dbReference type="EMBL" id="EJW92431.1"/>
    </source>
</evidence>
<dbReference type="PANTHER" id="PTHR43465:SF2">
    <property type="entry name" value="DUF1680 DOMAIN PROTEIN (AFU_ORTHOLOGUE AFUA_1G08910)"/>
    <property type="match status" value="1"/>
</dbReference>
<dbReference type="InterPro" id="IPR049046">
    <property type="entry name" value="Beta-AFase-like_GH127_middle"/>
</dbReference>
<dbReference type="AlphaFoldDB" id="J9FC12"/>
<gene>
    <name evidence="2" type="ORF">EVA_19460</name>
</gene>
<evidence type="ECO:0000259" key="1">
    <source>
        <dbReference type="Pfam" id="PF20736"/>
    </source>
</evidence>
<organism evidence="2">
    <name type="scientific">gut metagenome</name>
    <dbReference type="NCBI Taxonomy" id="749906"/>
    <lineage>
        <taxon>unclassified sequences</taxon>
        <taxon>metagenomes</taxon>
        <taxon>organismal metagenomes</taxon>
    </lineage>
</organism>